<organism evidence="1 2">
    <name type="scientific">Persea americana</name>
    <name type="common">Avocado</name>
    <dbReference type="NCBI Taxonomy" id="3435"/>
    <lineage>
        <taxon>Eukaryota</taxon>
        <taxon>Viridiplantae</taxon>
        <taxon>Streptophyta</taxon>
        <taxon>Embryophyta</taxon>
        <taxon>Tracheophyta</taxon>
        <taxon>Spermatophyta</taxon>
        <taxon>Magnoliopsida</taxon>
        <taxon>Magnoliidae</taxon>
        <taxon>Laurales</taxon>
        <taxon>Lauraceae</taxon>
        <taxon>Persea</taxon>
    </lineage>
</organism>
<comment type="caution">
    <text evidence="1">The sequence shown here is derived from an EMBL/GenBank/DDBJ whole genome shotgun (WGS) entry which is preliminary data.</text>
</comment>
<dbReference type="Proteomes" id="UP001234297">
    <property type="component" value="Chromosome 12"/>
</dbReference>
<sequence>MLIYHINPSSLHPPPPHPSCRLGRRQPEGPNGSLGRPPPSPPLLHLPDCLLKLPDPHIQLHDLPIQVIELPLHLEERIRPQLEILLEAEGEDFSEARDEGFPLAPELPIAAAQLARIRCSIGLSLLSSGVVADVLEPPLHPRDRRQVRLEFSAGDVGEGLGEMDL</sequence>
<keyword evidence="2" id="KW-1185">Reference proteome</keyword>
<name>A0ACC2K4K5_PERAE</name>
<proteinExistence type="predicted"/>
<dbReference type="EMBL" id="CM056820">
    <property type="protein sequence ID" value="KAJ8616020.1"/>
    <property type="molecule type" value="Genomic_DNA"/>
</dbReference>
<protein>
    <submittedName>
        <fullName evidence="1">Uncharacterized protein</fullName>
    </submittedName>
</protein>
<evidence type="ECO:0000313" key="1">
    <source>
        <dbReference type="EMBL" id="KAJ8616020.1"/>
    </source>
</evidence>
<gene>
    <name evidence="1" type="ORF">MRB53_035392</name>
</gene>
<reference evidence="1 2" key="1">
    <citation type="journal article" date="2022" name="Hortic Res">
        <title>A haplotype resolved chromosomal level avocado genome allows analysis of novel avocado genes.</title>
        <authorList>
            <person name="Nath O."/>
            <person name="Fletcher S.J."/>
            <person name="Hayward A."/>
            <person name="Shaw L.M."/>
            <person name="Masouleh A.K."/>
            <person name="Furtado A."/>
            <person name="Henry R.J."/>
            <person name="Mitter N."/>
        </authorList>
    </citation>
    <scope>NUCLEOTIDE SEQUENCE [LARGE SCALE GENOMIC DNA]</scope>
    <source>
        <strain evidence="2">cv. Hass</strain>
    </source>
</reference>
<accession>A0ACC2K4K5</accession>
<evidence type="ECO:0000313" key="2">
    <source>
        <dbReference type="Proteomes" id="UP001234297"/>
    </source>
</evidence>